<dbReference type="AlphaFoldDB" id="A0A2K0T7M0"/>
<organism evidence="3 4">
    <name type="scientific">Trichoderma gamsii</name>
    <dbReference type="NCBI Taxonomy" id="398673"/>
    <lineage>
        <taxon>Eukaryota</taxon>
        <taxon>Fungi</taxon>
        <taxon>Dikarya</taxon>
        <taxon>Ascomycota</taxon>
        <taxon>Pezizomycotina</taxon>
        <taxon>Sordariomycetes</taxon>
        <taxon>Hypocreomycetidae</taxon>
        <taxon>Hypocreales</taxon>
        <taxon>Hypocreaceae</taxon>
        <taxon>Trichoderma</taxon>
    </lineage>
</organism>
<evidence type="ECO:0000256" key="1">
    <source>
        <dbReference type="SAM" id="Phobius"/>
    </source>
</evidence>
<dbReference type="InterPro" id="IPR000209">
    <property type="entry name" value="Peptidase_S8/S53_dom"/>
</dbReference>
<proteinExistence type="predicted"/>
<sequence length="228" mass="24888">MSKGDSGSKDRLHEALKKAVDEKALMFCSAPDQGKFTTLDYPSGPWRGDFFRIGAASADGTVFDWTPEDGITYVLPGVEVIRDQVSSSSFDVLSAGRFTKRVEDFKYETGSSVATALAAGLAAMVIYCIKTSIMNMKIMNQNKDPIVGSAIGDNDANLIAAPDAMKRAFARLGNVTPNKFIQVWEKFDGISETLETLRRDGSSSEEKVKCIKRFVEFGSELANSIRTV</sequence>
<dbReference type="Proteomes" id="UP000236546">
    <property type="component" value="Unassembled WGS sequence"/>
</dbReference>
<dbReference type="Pfam" id="PF00082">
    <property type="entry name" value="Peptidase_S8"/>
    <property type="match status" value="1"/>
</dbReference>
<keyword evidence="1" id="KW-0472">Membrane</keyword>
<gene>
    <name evidence="3" type="ORF">TGAMA5MH_06625</name>
</gene>
<evidence type="ECO:0000313" key="4">
    <source>
        <dbReference type="Proteomes" id="UP000236546"/>
    </source>
</evidence>
<protein>
    <recommendedName>
        <fullName evidence="2">Peptidase S8/S53 domain-containing protein</fullName>
    </recommendedName>
</protein>
<dbReference type="EMBL" id="MTYH01000057">
    <property type="protein sequence ID" value="PNP41524.1"/>
    <property type="molecule type" value="Genomic_DNA"/>
</dbReference>
<dbReference type="GO" id="GO:0006508">
    <property type="term" value="P:proteolysis"/>
    <property type="evidence" value="ECO:0007669"/>
    <property type="project" value="InterPro"/>
</dbReference>
<dbReference type="SUPFAM" id="SSF52743">
    <property type="entry name" value="Subtilisin-like"/>
    <property type="match status" value="1"/>
</dbReference>
<keyword evidence="1" id="KW-1133">Transmembrane helix</keyword>
<dbReference type="OrthoDB" id="5093543at2759"/>
<accession>A0A2K0T7M0</accession>
<name>A0A2K0T7M0_9HYPO</name>
<feature type="domain" description="Peptidase S8/S53" evidence="2">
    <location>
        <begin position="2"/>
        <end position="126"/>
    </location>
</feature>
<comment type="caution">
    <text evidence="3">The sequence shown here is derived from an EMBL/GenBank/DDBJ whole genome shotgun (WGS) entry which is preliminary data.</text>
</comment>
<keyword evidence="1" id="KW-0812">Transmembrane</keyword>
<feature type="transmembrane region" description="Helical" evidence="1">
    <location>
        <begin position="110"/>
        <end position="129"/>
    </location>
</feature>
<dbReference type="Gene3D" id="3.40.50.200">
    <property type="entry name" value="Peptidase S8/S53 domain"/>
    <property type="match status" value="1"/>
</dbReference>
<reference evidence="3 4" key="1">
    <citation type="submission" date="2017-02" db="EMBL/GenBank/DDBJ databases">
        <title>Genomes of Trichoderma spp. with biocontrol activity.</title>
        <authorList>
            <person name="Gardiner D."/>
            <person name="Kazan K."/>
            <person name="Vos C."/>
            <person name="Harvey P."/>
        </authorList>
    </citation>
    <scope>NUCLEOTIDE SEQUENCE [LARGE SCALE GENOMIC DNA]</scope>
    <source>
        <strain evidence="3 4">A5MH</strain>
    </source>
</reference>
<evidence type="ECO:0000259" key="2">
    <source>
        <dbReference type="Pfam" id="PF00082"/>
    </source>
</evidence>
<dbReference type="GO" id="GO:0004252">
    <property type="term" value="F:serine-type endopeptidase activity"/>
    <property type="evidence" value="ECO:0007669"/>
    <property type="project" value="InterPro"/>
</dbReference>
<evidence type="ECO:0000313" key="3">
    <source>
        <dbReference type="EMBL" id="PNP41524.1"/>
    </source>
</evidence>
<dbReference type="InterPro" id="IPR036852">
    <property type="entry name" value="Peptidase_S8/S53_dom_sf"/>
</dbReference>